<keyword evidence="3" id="KW-1185">Reference proteome</keyword>
<dbReference type="InterPro" id="IPR011646">
    <property type="entry name" value="KAP_P-loop"/>
</dbReference>
<geneLocation type="plasmid" evidence="2 3">
    <name>pVSAL840</name>
</geneLocation>
<dbReference type="Proteomes" id="UP000001730">
    <property type="component" value="Plasmid pVSAL840"/>
</dbReference>
<gene>
    <name evidence="2" type="ordered locus">VSAL_p840_56</name>
</gene>
<dbReference type="Gene3D" id="3.40.50.300">
    <property type="entry name" value="P-loop containing nucleotide triphosphate hydrolases"/>
    <property type="match status" value="1"/>
</dbReference>
<dbReference type="Pfam" id="PF07693">
    <property type="entry name" value="KAP_NTPase"/>
    <property type="match status" value="1"/>
</dbReference>
<proteinExistence type="predicted"/>
<feature type="domain" description="KAP NTPase" evidence="1">
    <location>
        <begin position="60"/>
        <end position="256"/>
    </location>
</feature>
<name>B6ET27_ALISL</name>
<dbReference type="AlphaFoldDB" id="B6ET27"/>
<accession>B6ET27</accession>
<reference evidence="2 3" key="1">
    <citation type="journal article" date="2008" name="BMC Genomics">
        <title>The genome sequence of the fish pathogen Aliivibrio salmonicida strain LFI1238 shows extensive evidence of gene decay.</title>
        <authorList>
            <person name="Hjerde E."/>
            <person name="Lorentzen M.S."/>
            <person name="Holden M.T."/>
            <person name="Seeger K."/>
            <person name="Paulsen S."/>
            <person name="Bason N."/>
            <person name="Churcher C."/>
            <person name="Harris D."/>
            <person name="Norbertczak H."/>
            <person name="Quail M.A."/>
            <person name="Sanders S."/>
            <person name="Thurston S."/>
            <person name="Parkhill J."/>
            <person name="Willassen N.P."/>
            <person name="Thomson N.R."/>
        </authorList>
    </citation>
    <scope>NUCLEOTIDE SEQUENCE [LARGE SCALE GENOMIC DNA]</scope>
    <source>
        <strain evidence="2 3">LFI1238</strain>
    </source>
</reference>
<evidence type="ECO:0000313" key="3">
    <source>
        <dbReference type="Proteomes" id="UP000001730"/>
    </source>
</evidence>
<dbReference type="EMBL" id="FM178381">
    <property type="protein sequence ID" value="CAQ81915.1"/>
    <property type="molecule type" value="Genomic_DNA"/>
</dbReference>
<keyword evidence="2" id="KW-0614">Plasmid</keyword>
<evidence type="ECO:0000259" key="1">
    <source>
        <dbReference type="Pfam" id="PF07693"/>
    </source>
</evidence>
<organism evidence="2 3">
    <name type="scientific">Aliivibrio salmonicida (strain LFI1238)</name>
    <name type="common">Vibrio salmonicida (strain LFI1238)</name>
    <dbReference type="NCBI Taxonomy" id="316275"/>
    <lineage>
        <taxon>Bacteria</taxon>
        <taxon>Pseudomonadati</taxon>
        <taxon>Pseudomonadota</taxon>
        <taxon>Gammaproteobacteria</taxon>
        <taxon>Vibrionales</taxon>
        <taxon>Vibrionaceae</taxon>
        <taxon>Aliivibrio</taxon>
    </lineage>
</organism>
<dbReference type="HOGENOM" id="CLU_338509_0_0_6"/>
<sequence length="868" mass="99467">MLKAIHLDLDKSEFFDSYNDDEFWQRNAKNTLIDMLISTCKDAQDYRQSRLNNKNKISAAHNAICISGSRGAGKTVFLRNAKKIWEEAKLDNIEKINISNLYFAETIDPTLLNGHDNFANVIIAQLYNAVENKLSSPHIDVMKKNNFYTSLKKLAESLGKKSDFADHTGIDRILKYRSGIQVEAFFHKYVENCVELLGCQAIVVPIDDVDMALNRAVEVLDEVRRLLSCPYIIPIVSGDHELYSHMVRVHFEKNATDNKSISEETTRSGHKIGKLLADSYLTKVFPNHLRLPLLAIDRLLPHLLIKEKGISNKGISFVKYEKMLTHVFFYLCNGEERSTEYPKPESAREVTQLIKALTPLKLQEFQKHDLWNTFKSWAEQKHHGATYTNAVSISQLSDYNSEETIFRFDQLLAFNPISQVKESIPWAIKPFLSEQEIAIRDLYGKSVKKKDLSENDNVNIINSVFTHDMKILRSMPPLELYSSDMTLTIDTVKKDETNLLLAVYTHRDFYGKQGNRSYNIFFSRAFEILSVSLLSVSTNIQVANWEAQLDEIIARVPFYSIHAINPTKYLEQEGEDLTLAESVVSENINETYKTSPLALKIKDWEVASKEKLSGLNNLSILPLIHSVFNKVFTQLHILRTEISTTKKYPEEYLSDTARRFEYIVINAFASLLKDDYVIQANVAIGAQLKTLRDHKEFMRVDRTLYRNIKGMIDETVNLDTPILIEKKSSTAKPKEDIGSILLEIIWAHPIFVNLNNSKILMDEPKFQFTFYSAPPITPSIVVTSVSLNSLKEFKHILRKENINMSTKDITTWGFNNRIKALEIYNSAQKELKDTGSELKKGSEQKRMFDALKKVVGTPDLRELLRDNS</sequence>
<dbReference type="KEGG" id="vsa:VSAL_p840_56"/>
<dbReference type="NCBIfam" id="NF041743">
    <property type="entry name" value="RdrA"/>
    <property type="match status" value="1"/>
</dbReference>
<dbReference type="InterPro" id="IPR027417">
    <property type="entry name" value="P-loop_NTPase"/>
</dbReference>
<dbReference type="RefSeq" id="WP_012548894.1">
    <property type="nucleotide sequence ID" value="NC_011311.1"/>
</dbReference>
<evidence type="ECO:0000313" key="2">
    <source>
        <dbReference type="EMBL" id="CAQ81915.1"/>
    </source>
</evidence>
<dbReference type="SUPFAM" id="SSF52540">
    <property type="entry name" value="P-loop containing nucleoside triphosphate hydrolases"/>
    <property type="match status" value="1"/>
</dbReference>
<protein>
    <recommendedName>
        <fullName evidence="1">KAP NTPase domain-containing protein</fullName>
    </recommendedName>
</protein>